<comment type="subcellular location">
    <subcellularLocation>
        <location evidence="1">Mitochondrion membrane</location>
        <topology evidence="1">Multi-pass membrane protein</topology>
    </subcellularLocation>
</comment>
<evidence type="ECO:0000256" key="7">
    <source>
        <dbReference type="ARBA" id="ARBA00023128"/>
    </source>
</evidence>
<comment type="caution">
    <text evidence="9">The sequence shown here is derived from an EMBL/GenBank/DDBJ whole genome shotgun (WGS) entry which is preliminary data.</text>
</comment>
<dbReference type="InterPro" id="IPR004686">
    <property type="entry name" value="Mtc"/>
</dbReference>
<dbReference type="Pfam" id="PF03820">
    <property type="entry name" value="SFXNs"/>
    <property type="match status" value="1"/>
</dbReference>
<evidence type="ECO:0000256" key="5">
    <source>
        <dbReference type="ARBA" id="ARBA00022970"/>
    </source>
</evidence>
<evidence type="ECO:0000313" key="9">
    <source>
        <dbReference type="EMBL" id="MFH4984053.1"/>
    </source>
</evidence>
<dbReference type="PANTHER" id="PTHR11153">
    <property type="entry name" value="SIDEROFLEXIN"/>
    <property type="match status" value="1"/>
</dbReference>
<proteinExistence type="inferred from homology"/>
<gene>
    <name evidence="9" type="ORF">AB6A40_010762</name>
</gene>
<keyword evidence="5" id="KW-0029">Amino-acid transport</keyword>
<accession>A0ABD6EVT7</accession>
<keyword evidence="10" id="KW-1185">Reference proteome</keyword>
<sequence>MSAIVRELAKSEWPDITRPRWDQSTFEGRARHFFTITNPMNLFVPNKRLEECKKIVLDYKIGKVPADLTVDQLWKSKQIFDSAYHPTTLEKMILPGRMSAQVPGNMILTGGMLTFYKNPVSVIFWQWLNQTFNAVVNYTNRSGEETSTKQLVASYVCATGGAVFAALYINSLVKVCYLVVGA</sequence>
<keyword evidence="7" id="KW-0496">Mitochondrion</keyword>
<keyword evidence="6" id="KW-1133">Transmembrane helix</keyword>
<dbReference type="PANTHER" id="PTHR11153:SF8">
    <property type="entry name" value="SIDEROFLEXIN-1"/>
    <property type="match status" value="1"/>
</dbReference>
<keyword evidence="3" id="KW-0813">Transport</keyword>
<reference evidence="9 10" key="1">
    <citation type="submission" date="2024-08" db="EMBL/GenBank/DDBJ databases">
        <title>Gnathostoma spinigerum genome.</title>
        <authorList>
            <person name="Gonzalez-Bertolin B."/>
            <person name="Monzon S."/>
            <person name="Zaballos A."/>
            <person name="Jimenez P."/>
            <person name="Dekumyoy P."/>
            <person name="Varona S."/>
            <person name="Cuesta I."/>
            <person name="Sumanam S."/>
            <person name="Adisakwattana P."/>
            <person name="Gasser R.B."/>
            <person name="Hernandez-Gonzalez A."/>
            <person name="Young N.D."/>
            <person name="Perteguer M.J."/>
        </authorList>
    </citation>
    <scope>NUCLEOTIDE SEQUENCE [LARGE SCALE GENOMIC DNA]</scope>
    <source>
        <strain evidence="9">AL3</strain>
        <tissue evidence="9">Liver</tissue>
    </source>
</reference>
<evidence type="ECO:0000313" key="10">
    <source>
        <dbReference type="Proteomes" id="UP001608902"/>
    </source>
</evidence>
<organism evidence="9 10">
    <name type="scientific">Gnathostoma spinigerum</name>
    <dbReference type="NCBI Taxonomy" id="75299"/>
    <lineage>
        <taxon>Eukaryota</taxon>
        <taxon>Metazoa</taxon>
        <taxon>Ecdysozoa</taxon>
        <taxon>Nematoda</taxon>
        <taxon>Chromadorea</taxon>
        <taxon>Rhabditida</taxon>
        <taxon>Spirurina</taxon>
        <taxon>Gnathostomatomorpha</taxon>
        <taxon>Gnathostomatoidea</taxon>
        <taxon>Gnathostomatidae</taxon>
        <taxon>Gnathostoma</taxon>
    </lineage>
</organism>
<name>A0ABD6EVT7_9BILA</name>
<keyword evidence="8" id="KW-0472">Membrane</keyword>
<dbReference type="GO" id="GO:0006865">
    <property type="term" value="P:amino acid transport"/>
    <property type="evidence" value="ECO:0007669"/>
    <property type="project" value="UniProtKB-KW"/>
</dbReference>
<dbReference type="Proteomes" id="UP001608902">
    <property type="component" value="Unassembled WGS sequence"/>
</dbReference>
<dbReference type="EMBL" id="JBGFUD010015035">
    <property type="protein sequence ID" value="MFH4984053.1"/>
    <property type="molecule type" value="Genomic_DNA"/>
</dbReference>
<protein>
    <submittedName>
        <fullName evidence="9">Uncharacterized protein</fullName>
    </submittedName>
</protein>
<evidence type="ECO:0000256" key="1">
    <source>
        <dbReference type="ARBA" id="ARBA00004225"/>
    </source>
</evidence>
<keyword evidence="4" id="KW-0812">Transmembrane</keyword>
<evidence type="ECO:0000256" key="2">
    <source>
        <dbReference type="ARBA" id="ARBA00005974"/>
    </source>
</evidence>
<evidence type="ECO:0000256" key="6">
    <source>
        <dbReference type="ARBA" id="ARBA00022989"/>
    </source>
</evidence>
<dbReference type="GO" id="GO:0031966">
    <property type="term" value="C:mitochondrial membrane"/>
    <property type="evidence" value="ECO:0007669"/>
    <property type="project" value="UniProtKB-SubCell"/>
</dbReference>
<dbReference type="AlphaFoldDB" id="A0ABD6EVT7"/>
<evidence type="ECO:0000256" key="8">
    <source>
        <dbReference type="ARBA" id="ARBA00023136"/>
    </source>
</evidence>
<comment type="similarity">
    <text evidence="2">Belongs to the sideroflexin family.</text>
</comment>
<evidence type="ECO:0000256" key="3">
    <source>
        <dbReference type="ARBA" id="ARBA00022448"/>
    </source>
</evidence>
<evidence type="ECO:0000256" key="4">
    <source>
        <dbReference type="ARBA" id="ARBA00022692"/>
    </source>
</evidence>